<feature type="compositionally biased region" description="Basic residues" evidence="1">
    <location>
        <begin position="55"/>
        <end position="70"/>
    </location>
</feature>
<feature type="region of interest" description="Disordered" evidence="1">
    <location>
        <begin position="18"/>
        <end position="82"/>
    </location>
</feature>
<dbReference type="InterPro" id="IPR005174">
    <property type="entry name" value="KIB1-4_b-propeller"/>
</dbReference>
<evidence type="ECO:0000313" key="3">
    <source>
        <dbReference type="EMBL" id="KQK22232.1"/>
    </source>
</evidence>
<reference evidence="4" key="3">
    <citation type="submission" date="2018-08" db="UniProtKB">
        <authorList>
            <consortium name="EnsemblPlants"/>
        </authorList>
    </citation>
    <scope>IDENTIFICATION</scope>
    <source>
        <strain evidence="4">cv. Bd21</strain>
    </source>
</reference>
<evidence type="ECO:0000256" key="1">
    <source>
        <dbReference type="SAM" id="MobiDB-lite"/>
    </source>
</evidence>
<protein>
    <recommendedName>
        <fullName evidence="2">KIB1-4 beta-propeller domain-containing protein</fullName>
    </recommendedName>
</protein>
<name>A0A0Q3HHL5_BRADI</name>
<dbReference type="Pfam" id="PF03478">
    <property type="entry name" value="Beta-prop_KIB1-4"/>
    <property type="match status" value="1"/>
</dbReference>
<dbReference type="EMBL" id="CM000880">
    <property type="protein sequence ID" value="KQK22232.1"/>
    <property type="molecule type" value="Genomic_DNA"/>
</dbReference>
<evidence type="ECO:0000259" key="2">
    <source>
        <dbReference type="Pfam" id="PF03478"/>
    </source>
</evidence>
<keyword evidence="5" id="KW-1185">Reference proteome</keyword>
<dbReference type="Gramene" id="KQK22232">
    <property type="protein sequence ID" value="KQK22232"/>
    <property type="gene ID" value="BRADI_1g65971v3"/>
</dbReference>
<gene>
    <name evidence="3" type="ORF">BRADI_1g65971v3</name>
</gene>
<evidence type="ECO:0000313" key="4">
    <source>
        <dbReference type="EnsemblPlants" id="KQK22232"/>
    </source>
</evidence>
<feature type="domain" description="KIB1-4 beta-propeller" evidence="2">
    <location>
        <begin position="64"/>
        <end position="138"/>
    </location>
</feature>
<dbReference type="EnsemblPlants" id="KQK22232">
    <property type="protein sequence ID" value="KQK22232"/>
    <property type="gene ID" value="BRADI_1g65971v3"/>
</dbReference>
<accession>A0A0Q3HHL5</accession>
<sequence>MVCATQQPYTHTALFDFQKHQQHPGATTTYDGRFDPADKRAHRPPPARTKDAAKPRHSCARSSRSPRRRRADVLPRATSSARSHLVESGGELLMVVQHCPLPLHDGTFQKQDVYRMDLINRRWADVLGPRGRGLLLGPSRFASAE</sequence>
<proteinExistence type="predicted"/>
<organism evidence="3">
    <name type="scientific">Brachypodium distachyon</name>
    <name type="common">Purple false brome</name>
    <name type="synonym">Trachynia distachya</name>
    <dbReference type="NCBI Taxonomy" id="15368"/>
    <lineage>
        <taxon>Eukaryota</taxon>
        <taxon>Viridiplantae</taxon>
        <taxon>Streptophyta</taxon>
        <taxon>Embryophyta</taxon>
        <taxon>Tracheophyta</taxon>
        <taxon>Spermatophyta</taxon>
        <taxon>Magnoliopsida</taxon>
        <taxon>Liliopsida</taxon>
        <taxon>Poales</taxon>
        <taxon>Poaceae</taxon>
        <taxon>BOP clade</taxon>
        <taxon>Pooideae</taxon>
        <taxon>Stipodae</taxon>
        <taxon>Brachypodieae</taxon>
        <taxon>Brachypodium</taxon>
    </lineage>
</organism>
<reference evidence="3" key="2">
    <citation type="submission" date="2017-06" db="EMBL/GenBank/DDBJ databases">
        <title>WGS assembly of Brachypodium distachyon.</title>
        <authorList>
            <consortium name="The International Brachypodium Initiative"/>
            <person name="Lucas S."/>
            <person name="Harmon-Smith M."/>
            <person name="Lail K."/>
            <person name="Tice H."/>
            <person name="Grimwood J."/>
            <person name="Bruce D."/>
            <person name="Barry K."/>
            <person name="Shu S."/>
            <person name="Lindquist E."/>
            <person name="Wang M."/>
            <person name="Pitluck S."/>
            <person name="Vogel J.P."/>
            <person name="Garvin D.F."/>
            <person name="Mockler T.C."/>
            <person name="Schmutz J."/>
            <person name="Rokhsar D."/>
            <person name="Bevan M.W."/>
        </authorList>
    </citation>
    <scope>NUCLEOTIDE SEQUENCE</scope>
    <source>
        <strain evidence="3">Bd21</strain>
    </source>
</reference>
<reference evidence="3 4" key="1">
    <citation type="journal article" date="2010" name="Nature">
        <title>Genome sequencing and analysis of the model grass Brachypodium distachyon.</title>
        <authorList>
            <consortium name="International Brachypodium Initiative"/>
        </authorList>
    </citation>
    <scope>NUCLEOTIDE SEQUENCE [LARGE SCALE GENOMIC DNA]</scope>
    <source>
        <strain evidence="3 4">Bd21</strain>
    </source>
</reference>
<dbReference type="Proteomes" id="UP000008810">
    <property type="component" value="Chromosome 1"/>
</dbReference>
<dbReference type="AlphaFoldDB" id="A0A0Q3HHL5"/>
<dbReference type="InParanoid" id="A0A0Q3HHL5"/>
<evidence type="ECO:0000313" key="5">
    <source>
        <dbReference type="Proteomes" id="UP000008810"/>
    </source>
</evidence>